<keyword evidence="2" id="KW-0813">Transport</keyword>
<dbReference type="Pfam" id="PF07690">
    <property type="entry name" value="MFS_1"/>
    <property type="match status" value="1"/>
</dbReference>
<organism evidence="9 10">
    <name type="scientific">Ruminococcus gauvreauii</name>
    <dbReference type="NCBI Taxonomy" id="438033"/>
    <lineage>
        <taxon>Bacteria</taxon>
        <taxon>Bacillati</taxon>
        <taxon>Bacillota</taxon>
        <taxon>Clostridia</taxon>
        <taxon>Eubacteriales</taxon>
        <taxon>Oscillospiraceae</taxon>
        <taxon>Ruminococcus</taxon>
    </lineage>
</organism>
<feature type="transmembrane region" description="Helical" evidence="7">
    <location>
        <begin position="111"/>
        <end position="131"/>
    </location>
</feature>
<evidence type="ECO:0000256" key="1">
    <source>
        <dbReference type="ARBA" id="ARBA00004651"/>
    </source>
</evidence>
<evidence type="ECO:0000256" key="7">
    <source>
        <dbReference type="SAM" id="Phobius"/>
    </source>
</evidence>
<dbReference type="InterPro" id="IPR020846">
    <property type="entry name" value="MFS_dom"/>
</dbReference>
<keyword evidence="3" id="KW-1003">Cell membrane</keyword>
<keyword evidence="5 7" id="KW-1133">Transmembrane helix</keyword>
<keyword evidence="10" id="KW-1185">Reference proteome</keyword>
<dbReference type="Proteomes" id="UP001060164">
    <property type="component" value="Chromosome"/>
</dbReference>
<evidence type="ECO:0000256" key="5">
    <source>
        <dbReference type="ARBA" id="ARBA00022989"/>
    </source>
</evidence>
<sequence length="421" mass="45594">MKKIETFSGYRFLIMALLVINTVVMYMSYSIAVPMLTTISQSLKTDIGTAGIIVTAVLLTMGVMMLLGSDLVIVRVGSKHAIVIAFAAVITGNLMAGLSGSFPVILAGRALLGLGVGLNSVACVSSGTMWLPPRERPLLFSFIQIGVACGTFAAYNAAIPLLTALGGWQNVFLAMAALEFIFLLIWMCVGKDNKEYQPEHVKKKDKGGAFAAVVKRRDVWLMALYVCVLMFAQSCMLTYMPTYLELVRGYSAQTASAYAGFISVANMAGGFIAGVVSAAVGRRKPVCIVGNIVGFIALLMLFNSLGTVFLIVTLITYGVFSSMFSPLMQTMSTEIDGATPEIASMAYAMMFGLGSFVSFFTPMILSVLMKHMELQQAMYCFAVISIVGPVICFFIKDTGPKAKEKQEKKLKFRGNNEWERL</sequence>
<evidence type="ECO:0000256" key="3">
    <source>
        <dbReference type="ARBA" id="ARBA00022475"/>
    </source>
</evidence>
<feature type="transmembrane region" description="Helical" evidence="7">
    <location>
        <begin position="81"/>
        <end position="105"/>
    </location>
</feature>
<evidence type="ECO:0000313" key="9">
    <source>
        <dbReference type="EMBL" id="UWP58294.1"/>
    </source>
</evidence>
<feature type="transmembrane region" description="Helical" evidence="7">
    <location>
        <begin position="219"/>
        <end position="239"/>
    </location>
</feature>
<dbReference type="PROSITE" id="PS50850">
    <property type="entry name" value="MFS"/>
    <property type="match status" value="1"/>
</dbReference>
<keyword evidence="6 7" id="KW-0472">Membrane</keyword>
<feature type="transmembrane region" description="Helical" evidence="7">
    <location>
        <begin position="345"/>
        <end position="365"/>
    </location>
</feature>
<feature type="transmembrane region" description="Helical" evidence="7">
    <location>
        <begin position="171"/>
        <end position="189"/>
    </location>
</feature>
<dbReference type="SUPFAM" id="SSF103473">
    <property type="entry name" value="MFS general substrate transporter"/>
    <property type="match status" value="1"/>
</dbReference>
<feature type="transmembrane region" description="Helical" evidence="7">
    <location>
        <begin position="377"/>
        <end position="396"/>
    </location>
</feature>
<reference evidence="9" key="1">
    <citation type="journal article" date="2022" name="Cell">
        <title>Design, construction, and in vivo augmentation of a complex gut microbiome.</title>
        <authorList>
            <person name="Cheng A.G."/>
            <person name="Ho P.Y."/>
            <person name="Aranda-Diaz A."/>
            <person name="Jain S."/>
            <person name="Yu F.B."/>
            <person name="Meng X."/>
            <person name="Wang M."/>
            <person name="Iakiviak M."/>
            <person name="Nagashima K."/>
            <person name="Zhao A."/>
            <person name="Murugkar P."/>
            <person name="Patil A."/>
            <person name="Atabakhsh K."/>
            <person name="Weakley A."/>
            <person name="Yan J."/>
            <person name="Brumbaugh A.R."/>
            <person name="Higginbottom S."/>
            <person name="Dimas A."/>
            <person name="Shiver A.L."/>
            <person name="Deutschbauer A."/>
            <person name="Neff N."/>
            <person name="Sonnenburg J.L."/>
            <person name="Huang K.C."/>
            <person name="Fischbach M.A."/>
        </authorList>
    </citation>
    <scope>NUCLEOTIDE SEQUENCE</scope>
    <source>
        <strain evidence="9">DSM 19829</strain>
    </source>
</reference>
<dbReference type="PANTHER" id="PTHR43124">
    <property type="entry name" value="PURINE EFFLUX PUMP PBUE"/>
    <property type="match status" value="1"/>
</dbReference>
<dbReference type="PANTHER" id="PTHR43124:SF3">
    <property type="entry name" value="CHLORAMPHENICOL EFFLUX PUMP RV0191"/>
    <property type="match status" value="1"/>
</dbReference>
<feature type="transmembrane region" description="Helical" evidence="7">
    <location>
        <begin position="259"/>
        <end position="280"/>
    </location>
</feature>
<dbReference type="Gene3D" id="1.20.1250.20">
    <property type="entry name" value="MFS general substrate transporter like domains"/>
    <property type="match status" value="2"/>
</dbReference>
<dbReference type="InterPro" id="IPR050189">
    <property type="entry name" value="MFS_Efflux_Transporters"/>
</dbReference>
<protein>
    <submittedName>
        <fullName evidence="9">MFS transporter</fullName>
    </submittedName>
</protein>
<feature type="domain" description="Major facilitator superfamily (MFS) profile" evidence="8">
    <location>
        <begin position="14"/>
        <end position="400"/>
    </location>
</feature>
<proteinExistence type="predicted"/>
<evidence type="ECO:0000256" key="2">
    <source>
        <dbReference type="ARBA" id="ARBA00022448"/>
    </source>
</evidence>
<dbReference type="InterPro" id="IPR036259">
    <property type="entry name" value="MFS_trans_sf"/>
</dbReference>
<feature type="transmembrane region" description="Helical" evidence="7">
    <location>
        <begin position="52"/>
        <end position="74"/>
    </location>
</feature>
<evidence type="ECO:0000256" key="6">
    <source>
        <dbReference type="ARBA" id="ARBA00023136"/>
    </source>
</evidence>
<feature type="transmembrane region" description="Helical" evidence="7">
    <location>
        <begin position="292"/>
        <end position="325"/>
    </location>
</feature>
<gene>
    <name evidence="9" type="ORF">NQ502_13000</name>
</gene>
<evidence type="ECO:0000313" key="10">
    <source>
        <dbReference type="Proteomes" id="UP001060164"/>
    </source>
</evidence>
<feature type="transmembrane region" description="Helical" evidence="7">
    <location>
        <begin position="12"/>
        <end position="32"/>
    </location>
</feature>
<dbReference type="RefSeq" id="WP_028529405.1">
    <property type="nucleotide sequence ID" value="NZ_CABLBR010000024.1"/>
</dbReference>
<dbReference type="InterPro" id="IPR011701">
    <property type="entry name" value="MFS"/>
</dbReference>
<dbReference type="EMBL" id="CP102290">
    <property type="protein sequence ID" value="UWP58294.1"/>
    <property type="molecule type" value="Genomic_DNA"/>
</dbReference>
<keyword evidence="4 7" id="KW-0812">Transmembrane</keyword>
<evidence type="ECO:0000256" key="4">
    <source>
        <dbReference type="ARBA" id="ARBA00022692"/>
    </source>
</evidence>
<comment type="subcellular location">
    <subcellularLocation>
        <location evidence="1">Cell membrane</location>
        <topology evidence="1">Multi-pass membrane protein</topology>
    </subcellularLocation>
</comment>
<name>A0ABY5VD91_9FIRM</name>
<evidence type="ECO:0000259" key="8">
    <source>
        <dbReference type="PROSITE" id="PS50850"/>
    </source>
</evidence>
<feature type="transmembrane region" description="Helical" evidence="7">
    <location>
        <begin position="138"/>
        <end position="159"/>
    </location>
</feature>
<accession>A0ABY5VD91</accession>